<dbReference type="EMBL" id="JACGCM010002106">
    <property type="protein sequence ID" value="KAF6144872.1"/>
    <property type="molecule type" value="Genomic_DNA"/>
</dbReference>
<evidence type="ECO:0000256" key="1">
    <source>
        <dbReference type="ARBA" id="ARBA00023235"/>
    </source>
</evidence>
<name>A0A7J7LQQ3_9MAGN</name>
<gene>
    <name evidence="2" type="ORF">GIB67_001883</name>
</gene>
<comment type="caution">
    <text evidence="2">The sequence shown here is derived from an EMBL/GenBank/DDBJ whole genome shotgun (WGS) entry which is preliminary data.</text>
</comment>
<dbReference type="Proteomes" id="UP000541444">
    <property type="component" value="Unassembled WGS sequence"/>
</dbReference>
<evidence type="ECO:0000313" key="2">
    <source>
        <dbReference type="EMBL" id="KAF6144872.1"/>
    </source>
</evidence>
<dbReference type="OrthoDB" id="21502at2759"/>
<reference evidence="2 3" key="1">
    <citation type="journal article" date="2020" name="IScience">
        <title>Genome Sequencing of the Endangered Kingdonia uniflora (Circaeasteraceae, Ranunculales) Reveals Potential Mechanisms of Evolutionary Specialization.</title>
        <authorList>
            <person name="Sun Y."/>
            <person name="Deng T."/>
            <person name="Zhang A."/>
            <person name="Moore M.J."/>
            <person name="Landis J.B."/>
            <person name="Lin N."/>
            <person name="Zhang H."/>
            <person name="Zhang X."/>
            <person name="Huang J."/>
            <person name="Zhang X."/>
            <person name="Sun H."/>
            <person name="Wang H."/>
        </authorList>
    </citation>
    <scope>NUCLEOTIDE SEQUENCE [LARGE SCALE GENOMIC DNA]</scope>
    <source>
        <strain evidence="2">TB1705</strain>
        <tissue evidence="2">Leaf</tissue>
    </source>
</reference>
<dbReference type="PANTHER" id="PTHR11764:SF58">
    <property type="entry name" value="BETA-AMYRIN SYNTHASE-RELATED"/>
    <property type="match status" value="1"/>
</dbReference>
<dbReference type="AlphaFoldDB" id="A0A7J7LQQ3"/>
<protein>
    <submittedName>
        <fullName evidence="2">Uncharacterized protein</fullName>
    </submittedName>
</protein>
<accession>A0A7J7LQQ3</accession>
<keyword evidence="3" id="KW-1185">Reference proteome</keyword>
<dbReference type="PANTHER" id="PTHR11764">
    <property type="entry name" value="TERPENE CYCLASE/MUTASE FAMILY MEMBER"/>
    <property type="match status" value="1"/>
</dbReference>
<sequence>MGVLKFELLDRDVLGKLAASISSQFMEVNTTIKMMSVLSLRYELMASSNLISRKQDKPYNVIHGTQDKPCWLPYCIYKKSRLGLDALLEISSDSTVSAIDIEFLKALDLGILVEITWTKKKNEDGGWGFQIAGHSTMFGTILNYICIRLLGLGPEGGCNPMPPKFWLLPFFMPMHSAKMRGYCRMVYVPMSYLCRKRFFDHLTDVILSLRKELHIEPYNEKAVVQILLCLRKASIGDDYKVALQGEVKGKWELDMDDD</sequence>
<dbReference type="GO" id="GO:0005811">
    <property type="term" value="C:lipid droplet"/>
    <property type="evidence" value="ECO:0007669"/>
    <property type="project" value="InterPro"/>
</dbReference>
<evidence type="ECO:0000313" key="3">
    <source>
        <dbReference type="Proteomes" id="UP000541444"/>
    </source>
</evidence>
<dbReference type="InterPro" id="IPR008930">
    <property type="entry name" value="Terpenoid_cyclase/PrenylTrfase"/>
</dbReference>
<dbReference type="GO" id="GO:0016104">
    <property type="term" value="P:triterpenoid biosynthetic process"/>
    <property type="evidence" value="ECO:0007669"/>
    <property type="project" value="InterPro"/>
</dbReference>
<proteinExistence type="predicted"/>
<dbReference type="InterPro" id="IPR018333">
    <property type="entry name" value="Squalene_cyclase"/>
</dbReference>
<organism evidence="2 3">
    <name type="scientific">Kingdonia uniflora</name>
    <dbReference type="NCBI Taxonomy" id="39325"/>
    <lineage>
        <taxon>Eukaryota</taxon>
        <taxon>Viridiplantae</taxon>
        <taxon>Streptophyta</taxon>
        <taxon>Embryophyta</taxon>
        <taxon>Tracheophyta</taxon>
        <taxon>Spermatophyta</taxon>
        <taxon>Magnoliopsida</taxon>
        <taxon>Ranunculales</taxon>
        <taxon>Circaeasteraceae</taxon>
        <taxon>Kingdonia</taxon>
    </lineage>
</organism>
<keyword evidence="1" id="KW-0413">Isomerase</keyword>
<dbReference type="GO" id="GO:0042300">
    <property type="term" value="F:beta-amyrin synthase activity"/>
    <property type="evidence" value="ECO:0007669"/>
    <property type="project" value="TreeGrafter"/>
</dbReference>
<dbReference type="SUPFAM" id="SSF48239">
    <property type="entry name" value="Terpenoid cyclases/Protein prenyltransferases"/>
    <property type="match status" value="1"/>
</dbReference>
<dbReference type="Gene3D" id="1.50.10.20">
    <property type="match status" value="2"/>
</dbReference>